<evidence type="ECO:0000256" key="1">
    <source>
        <dbReference type="SAM" id="MobiDB-lite"/>
    </source>
</evidence>
<dbReference type="AlphaFoldDB" id="A0A504YRE8"/>
<dbReference type="EMBL" id="SUNJ01006376">
    <property type="protein sequence ID" value="TPP62851.1"/>
    <property type="molecule type" value="Genomic_DNA"/>
</dbReference>
<organism evidence="2 3">
    <name type="scientific">Fasciola gigantica</name>
    <name type="common">Giant liver fluke</name>
    <dbReference type="NCBI Taxonomy" id="46835"/>
    <lineage>
        <taxon>Eukaryota</taxon>
        <taxon>Metazoa</taxon>
        <taxon>Spiralia</taxon>
        <taxon>Lophotrochozoa</taxon>
        <taxon>Platyhelminthes</taxon>
        <taxon>Trematoda</taxon>
        <taxon>Digenea</taxon>
        <taxon>Plagiorchiida</taxon>
        <taxon>Echinostomata</taxon>
        <taxon>Echinostomatoidea</taxon>
        <taxon>Fasciolidae</taxon>
        <taxon>Fasciola</taxon>
    </lineage>
</organism>
<gene>
    <name evidence="2" type="ORF">FGIG_01430</name>
</gene>
<feature type="region of interest" description="Disordered" evidence="1">
    <location>
        <begin position="176"/>
        <end position="200"/>
    </location>
</feature>
<protein>
    <recommendedName>
        <fullName evidence="4">Rab3 GTPase-activating protein catalytic subunit</fullName>
    </recommendedName>
</protein>
<evidence type="ECO:0000313" key="2">
    <source>
        <dbReference type="EMBL" id="TPP62851.1"/>
    </source>
</evidence>
<feature type="region of interest" description="Disordered" evidence="1">
    <location>
        <begin position="616"/>
        <end position="647"/>
    </location>
</feature>
<proteinExistence type="predicted"/>
<evidence type="ECO:0000313" key="3">
    <source>
        <dbReference type="Proteomes" id="UP000316759"/>
    </source>
</evidence>
<evidence type="ECO:0008006" key="4">
    <source>
        <dbReference type="Google" id="ProtNLM"/>
    </source>
</evidence>
<sequence>MTSLIGFPPNSFKKREEETFDDYTCVTNWECFTQAIENVLTRWGLSTDGDPAVQRQLLSTTTPNTNGYLCGLVNFGNREFQLIYYNNAAENSSSAITADLLNICPAPGFSQGPVPLARFGLNRALLLRPTEGRITGGTRLNLVLSSMEMAVNTLRCPVPILLQYAGQNLYHGIAALPPPPPSSASTSTTTTTTGADDGEDEDQTKQLYHKAMLVGALNVDFATGRLSDGIPPMCLHLVGLREMFLDKLGCPWKQTIPAPKVDISARFIYQLPFWPKLEDIRPRASPWFSFSLQAHKSVDPEFLLSAVWPDVPSHAVKKEHVASVLKPEGATEWFLAIRTRNDYSNELSTLLGCVIDACTESKQEDHFTEEYEKTDLGSGTFSLESEEDRLEVKPKTVSHNQVDDEKSLLDDQLLTNLLFLFPDADSASSSAASMEVELHNSCFTVIHPICMRFRRAIRHCPEIRSFAEHLGFPSPTSLVHRLAVLLANLICRFGPHRSVRIMYDEFLADLDGRIQRAIPLPDESYFITMEQTVAKQLMMDVEQERRRPTFSTSNMASFIPVGRSILERSPLDSWWPTVPSDQAFAEWSELARMNLFHVFERLNMCIQFAMAGNESKLTRPVSSPTPRFDDEEEKHNNDANEDDDDDDALFADAVEELTDDSRRMNDFSGQQSLWSPTSHRVAEAETADILSWLRSLDFARVLRCLLPSICLESLITLHSMVPYEGRLTSLLSQEYEKLESHIYDLLSRLSRDRSSLDGYTDYEARFTATFASIFTLIEDTCERVTCMYEILEYCVSNLNLDTVDLDLNFLFRLSMQSVRIDDCLTWTDQLACIHWTPIPVGIGQGKKCFLAEFERLFGQVRQSDIKRGPLDNADILEPFRFASSTPKWFTPGVKLTLCNPDVLEFVLRTHLGQPNPLSSRPGPQRLYVQLDQSTVPESMLLAGAFSRDTQFF</sequence>
<accession>A0A504YRE8</accession>
<keyword evidence="3" id="KW-1185">Reference proteome</keyword>
<dbReference type="STRING" id="46835.A0A504YRE8"/>
<name>A0A504YRE8_FASGI</name>
<dbReference type="Proteomes" id="UP000316759">
    <property type="component" value="Unassembled WGS sequence"/>
</dbReference>
<feature type="compositionally biased region" description="Low complexity" evidence="1">
    <location>
        <begin position="183"/>
        <end position="193"/>
    </location>
</feature>
<reference evidence="2 3" key="1">
    <citation type="submission" date="2019-04" db="EMBL/GenBank/DDBJ databases">
        <title>Annotation for the trematode Fasciola gigantica.</title>
        <authorList>
            <person name="Choi Y.-J."/>
        </authorList>
    </citation>
    <scope>NUCLEOTIDE SEQUENCE [LARGE SCALE GENOMIC DNA]</scope>
    <source>
        <strain evidence="2">Uganda_cow_1</strain>
    </source>
</reference>
<dbReference type="OrthoDB" id="6278752at2759"/>
<comment type="caution">
    <text evidence="2">The sequence shown here is derived from an EMBL/GenBank/DDBJ whole genome shotgun (WGS) entry which is preliminary data.</text>
</comment>